<name>A0ABY9S8Q2_9ENTR</name>
<reference evidence="2 3" key="1">
    <citation type="submission" date="2023-09" db="EMBL/GenBank/DDBJ databases">
        <title>Buttiauxella selenatireducens sp. nov., isolated from the rhizosphere of Cardamine hupingshanesis.</title>
        <authorList>
            <person name="Zhang S."/>
            <person name="Xu Z."/>
            <person name="Wang H."/>
            <person name="Guo Y."/>
        </authorList>
    </citation>
    <scope>NUCLEOTIDE SEQUENCE [LARGE SCALE GENOMIC DNA]</scope>
    <source>
        <strain evidence="2 3">R73</strain>
    </source>
</reference>
<feature type="domain" description="IprA winged helix-turn-helix" evidence="1">
    <location>
        <begin position="75"/>
        <end position="141"/>
    </location>
</feature>
<organism evidence="2 3">
    <name type="scientific">Buttiauxella selenatireducens</name>
    <dbReference type="NCBI Taxonomy" id="3073902"/>
    <lineage>
        <taxon>Bacteria</taxon>
        <taxon>Pseudomonadati</taxon>
        <taxon>Pseudomonadota</taxon>
        <taxon>Gammaproteobacteria</taxon>
        <taxon>Enterobacterales</taxon>
        <taxon>Enterobacteriaceae</taxon>
        <taxon>Buttiauxella</taxon>
    </lineage>
</organism>
<accession>A0ABY9S8Q2</accession>
<proteinExistence type="predicted"/>
<evidence type="ECO:0000259" key="1">
    <source>
        <dbReference type="Pfam" id="PF15977"/>
    </source>
</evidence>
<dbReference type="InterPro" id="IPR041687">
    <property type="entry name" value="HTH_46"/>
</dbReference>
<dbReference type="RefSeq" id="WP_309876290.1">
    <property type="nucleotide sequence ID" value="NZ_CP133838.1"/>
</dbReference>
<evidence type="ECO:0000313" key="3">
    <source>
        <dbReference type="Proteomes" id="UP001246690"/>
    </source>
</evidence>
<protein>
    <submittedName>
        <fullName evidence="2">Helix-turn-helix domain-containing protein</fullName>
    </submittedName>
</protein>
<gene>
    <name evidence="2" type="ORF">RHD99_20605</name>
</gene>
<dbReference type="Pfam" id="PF15977">
    <property type="entry name" value="HTH_46"/>
    <property type="match status" value="1"/>
</dbReference>
<keyword evidence="3" id="KW-1185">Reference proteome</keyword>
<dbReference type="Proteomes" id="UP001246690">
    <property type="component" value="Chromosome"/>
</dbReference>
<evidence type="ECO:0000313" key="2">
    <source>
        <dbReference type="EMBL" id="WMY73812.1"/>
    </source>
</evidence>
<dbReference type="EMBL" id="CP133838">
    <property type="protein sequence ID" value="WMY73812.1"/>
    <property type="molecule type" value="Genomic_DNA"/>
</dbReference>
<sequence>MEMIKQYIKNQSLLMSDPSNVIIQSTTPIEYLYLPLDVILEHVDEHDLWKSISYFLMHVTYRFNEYVKTNSGISTYQLICNLLMALNEEDFETRATVSAAKYILDRTPMSRCGVMKMLSSLNKGGYIVIKRGLLIRINKLPEQY</sequence>